<feature type="signal peptide" evidence="1">
    <location>
        <begin position="1"/>
        <end position="27"/>
    </location>
</feature>
<protein>
    <submittedName>
        <fullName evidence="2">WGxxGxxG family protein</fullName>
    </submittedName>
</protein>
<dbReference type="NCBIfam" id="NF038039">
    <property type="entry name" value="WGxxGxxG-CTERM"/>
    <property type="match status" value="1"/>
</dbReference>
<comment type="caution">
    <text evidence="2">The sequence shown here is derived from an EMBL/GenBank/DDBJ whole genome shotgun (WGS) entry which is preliminary data.</text>
</comment>
<dbReference type="Proteomes" id="UP001596047">
    <property type="component" value="Unassembled WGS sequence"/>
</dbReference>
<sequence length="101" mass="11091">MRKLKYLFTFLLLSCFTLMMSAGILSAAGTNSMTSTQSNQSYDNRSINTNSYNAISTAAGNYRANAVNDDNDFDWGWLGLLGLLGLAGLRSSNHDRNPERS</sequence>
<dbReference type="NCBIfam" id="NF041742">
    <property type="entry name" value="WGxxGxxG_fam"/>
    <property type="match status" value="1"/>
</dbReference>
<dbReference type="EMBL" id="JBHSOW010000132">
    <property type="protein sequence ID" value="MFC5653688.1"/>
    <property type="molecule type" value="Genomic_DNA"/>
</dbReference>
<gene>
    <name evidence="2" type="ORF">ACFPYJ_32140</name>
</gene>
<organism evidence="2 3">
    <name type="scientific">Paenibacillus solisilvae</name>
    <dbReference type="NCBI Taxonomy" id="2486751"/>
    <lineage>
        <taxon>Bacteria</taxon>
        <taxon>Bacillati</taxon>
        <taxon>Bacillota</taxon>
        <taxon>Bacilli</taxon>
        <taxon>Bacillales</taxon>
        <taxon>Paenibacillaceae</taxon>
        <taxon>Paenibacillus</taxon>
    </lineage>
</organism>
<evidence type="ECO:0000313" key="2">
    <source>
        <dbReference type="EMBL" id="MFC5653688.1"/>
    </source>
</evidence>
<name>A0ABW0W8B2_9BACL</name>
<reference evidence="3" key="1">
    <citation type="journal article" date="2019" name="Int. J. Syst. Evol. Microbiol.">
        <title>The Global Catalogue of Microorganisms (GCM) 10K type strain sequencing project: providing services to taxonomists for standard genome sequencing and annotation.</title>
        <authorList>
            <consortium name="The Broad Institute Genomics Platform"/>
            <consortium name="The Broad Institute Genome Sequencing Center for Infectious Disease"/>
            <person name="Wu L."/>
            <person name="Ma J."/>
        </authorList>
    </citation>
    <scope>NUCLEOTIDE SEQUENCE [LARGE SCALE GENOMIC DNA]</scope>
    <source>
        <strain evidence="3">CGMCC 1.3240</strain>
    </source>
</reference>
<keyword evidence="3" id="KW-1185">Reference proteome</keyword>
<dbReference type="RefSeq" id="WP_379192509.1">
    <property type="nucleotide sequence ID" value="NZ_JBHSOW010000132.1"/>
</dbReference>
<evidence type="ECO:0000256" key="1">
    <source>
        <dbReference type="SAM" id="SignalP"/>
    </source>
</evidence>
<feature type="chain" id="PRO_5047186126" evidence="1">
    <location>
        <begin position="28"/>
        <end position="101"/>
    </location>
</feature>
<accession>A0ABW0W8B2</accession>
<keyword evidence="1" id="KW-0732">Signal</keyword>
<proteinExistence type="predicted"/>
<evidence type="ECO:0000313" key="3">
    <source>
        <dbReference type="Proteomes" id="UP001596047"/>
    </source>
</evidence>